<protein>
    <submittedName>
        <fullName evidence="1">Uncharacterized protein</fullName>
    </submittedName>
</protein>
<sequence>MTSIAPLRLSERDGRGRRKGLVSLLRNIQCGVNVGPARWPRSPPNKGVSGILVPYARSAYYGLEEPSTRRSVRPFAGRAGRRRRPCSWEYGSCARLQPTQSQFVGEMHEG</sequence>
<name>A0ACC2F5V7_DALPE</name>
<organism evidence="1 2">
    <name type="scientific">Dallia pectoralis</name>
    <name type="common">Alaska blackfish</name>
    <dbReference type="NCBI Taxonomy" id="75939"/>
    <lineage>
        <taxon>Eukaryota</taxon>
        <taxon>Metazoa</taxon>
        <taxon>Chordata</taxon>
        <taxon>Craniata</taxon>
        <taxon>Vertebrata</taxon>
        <taxon>Euteleostomi</taxon>
        <taxon>Actinopterygii</taxon>
        <taxon>Neopterygii</taxon>
        <taxon>Teleostei</taxon>
        <taxon>Protacanthopterygii</taxon>
        <taxon>Esociformes</taxon>
        <taxon>Umbridae</taxon>
        <taxon>Dallia</taxon>
    </lineage>
</organism>
<evidence type="ECO:0000313" key="1">
    <source>
        <dbReference type="EMBL" id="KAJ7986752.1"/>
    </source>
</evidence>
<accession>A0ACC2F5V7</accession>
<comment type="caution">
    <text evidence="1">The sequence shown here is derived from an EMBL/GenBank/DDBJ whole genome shotgun (WGS) entry which is preliminary data.</text>
</comment>
<reference evidence="1" key="1">
    <citation type="submission" date="2021-05" db="EMBL/GenBank/DDBJ databases">
        <authorList>
            <person name="Pan Q."/>
            <person name="Jouanno E."/>
            <person name="Zahm M."/>
            <person name="Klopp C."/>
            <person name="Cabau C."/>
            <person name="Louis A."/>
            <person name="Berthelot C."/>
            <person name="Parey E."/>
            <person name="Roest Crollius H."/>
            <person name="Montfort J."/>
            <person name="Robinson-Rechavi M."/>
            <person name="Bouchez O."/>
            <person name="Lampietro C."/>
            <person name="Lopez Roques C."/>
            <person name="Donnadieu C."/>
            <person name="Postlethwait J."/>
            <person name="Bobe J."/>
            <person name="Dillon D."/>
            <person name="Chandos A."/>
            <person name="von Hippel F."/>
            <person name="Guiguen Y."/>
        </authorList>
    </citation>
    <scope>NUCLEOTIDE SEQUENCE</scope>
    <source>
        <strain evidence="1">YG-Jan2019</strain>
    </source>
</reference>
<keyword evidence="2" id="KW-1185">Reference proteome</keyword>
<dbReference type="EMBL" id="CM055760">
    <property type="protein sequence ID" value="KAJ7986752.1"/>
    <property type="molecule type" value="Genomic_DNA"/>
</dbReference>
<gene>
    <name evidence="1" type="ORF">DPEC_G00331650</name>
</gene>
<dbReference type="Proteomes" id="UP001157502">
    <property type="component" value="Chromosome 33"/>
</dbReference>
<proteinExistence type="predicted"/>
<evidence type="ECO:0000313" key="2">
    <source>
        <dbReference type="Proteomes" id="UP001157502"/>
    </source>
</evidence>